<evidence type="ECO:0000313" key="2">
    <source>
        <dbReference type="EMBL" id="KAF4126887.1"/>
    </source>
</evidence>
<accession>A0A9P5D573</accession>
<proteinExistence type="predicted"/>
<reference evidence="2" key="1">
    <citation type="submission" date="2020-03" db="EMBL/GenBank/DDBJ databases">
        <title>Site-based positive gene gene selection in Geosmithia morbida across the United States reveals a broad range of putative effectors and factors for local host and environmental adapation.</title>
        <authorList>
            <person name="Onufrak A."/>
            <person name="Murdoch R.W."/>
            <person name="Gazis R."/>
            <person name="Huff M."/>
            <person name="Staton M."/>
            <person name="Klingeman W."/>
            <person name="Hadziabdic D."/>
        </authorList>
    </citation>
    <scope>NUCLEOTIDE SEQUENCE</scope>
    <source>
        <strain evidence="2">1262</strain>
    </source>
</reference>
<evidence type="ECO:0000313" key="3">
    <source>
        <dbReference type="Proteomes" id="UP000749293"/>
    </source>
</evidence>
<dbReference type="OrthoDB" id="2687876at2759"/>
<keyword evidence="2" id="KW-0808">Transferase</keyword>
<protein>
    <submittedName>
        <fullName evidence="2">Lipopolysaccharide kinase (Kdo/WaaP) family</fullName>
    </submittedName>
</protein>
<comment type="caution">
    <text evidence="2">The sequence shown here is derived from an EMBL/GenBank/DDBJ whole genome shotgun (WGS) entry which is preliminary data.</text>
</comment>
<feature type="compositionally biased region" description="Gly residues" evidence="1">
    <location>
        <begin position="153"/>
        <end position="163"/>
    </location>
</feature>
<dbReference type="RefSeq" id="XP_035325539.1">
    <property type="nucleotide sequence ID" value="XM_035462609.1"/>
</dbReference>
<dbReference type="GeneID" id="55966854"/>
<sequence>MAMAAPRIISMEFSTAGRDDCYFRILTGHSVRYVTVQARALDAHSLIDMPLNFQDILPALPYGENHWNPAYISRNAATGKLEAALQKIDLPGVETVWHQKKISFLDLERTRQLTLLAQECTATGPDILAGDSQSEKSLESGMASLRDKLSEETGGGGGFDAVE</sequence>
<name>A0A9P5D573_9HYPO</name>
<organism evidence="2 3">
    <name type="scientific">Geosmithia morbida</name>
    <dbReference type="NCBI Taxonomy" id="1094350"/>
    <lineage>
        <taxon>Eukaryota</taxon>
        <taxon>Fungi</taxon>
        <taxon>Dikarya</taxon>
        <taxon>Ascomycota</taxon>
        <taxon>Pezizomycotina</taxon>
        <taxon>Sordariomycetes</taxon>
        <taxon>Hypocreomycetidae</taxon>
        <taxon>Hypocreales</taxon>
        <taxon>Bionectriaceae</taxon>
        <taxon>Geosmithia</taxon>
    </lineage>
</organism>
<evidence type="ECO:0000256" key="1">
    <source>
        <dbReference type="SAM" id="MobiDB-lite"/>
    </source>
</evidence>
<dbReference type="AlphaFoldDB" id="A0A9P5D573"/>
<keyword evidence="2" id="KW-0418">Kinase</keyword>
<dbReference type="Proteomes" id="UP000749293">
    <property type="component" value="Unassembled WGS sequence"/>
</dbReference>
<feature type="region of interest" description="Disordered" evidence="1">
    <location>
        <begin position="126"/>
        <end position="163"/>
    </location>
</feature>
<gene>
    <name evidence="2" type="ORF">GMORB2_0624</name>
</gene>
<keyword evidence="3" id="KW-1185">Reference proteome</keyword>
<dbReference type="EMBL" id="JAANYQ010000001">
    <property type="protein sequence ID" value="KAF4126887.1"/>
    <property type="molecule type" value="Genomic_DNA"/>
</dbReference>
<dbReference type="GO" id="GO:0016301">
    <property type="term" value="F:kinase activity"/>
    <property type="evidence" value="ECO:0007669"/>
    <property type="project" value="UniProtKB-KW"/>
</dbReference>